<evidence type="ECO:0000256" key="1">
    <source>
        <dbReference type="ARBA" id="ARBA00004137"/>
    </source>
</evidence>
<dbReference type="PANTHER" id="PTHR11038">
    <property type="entry name" value="MITOCHONDRIAL IMPORT INNER MEMBRANE TRANSLOCASE SUBUNIT TIM10"/>
    <property type="match status" value="1"/>
</dbReference>
<keyword evidence="9 12" id="KW-0496">Mitochondrion</keyword>
<proteinExistence type="inferred from homology"/>
<keyword evidence="11 12" id="KW-0143">Chaperone</keyword>
<sequence>MSFIFGGQRPQPSKDEKFAMLDMEFETSTDIFTRMMGSCMKKCVLQNNKNFVEGELNKGESVCLDRCVAKFLASQQLMQKKMEEASKNGGGMMGM</sequence>
<dbReference type="Proteomes" id="UP000799302">
    <property type="component" value="Unassembled WGS sequence"/>
</dbReference>
<name>A0A6A6U5E5_9PEZI</name>
<keyword evidence="15" id="KW-1185">Reference proteome</keyword>
<keyword evidence="10 12" id="KW-1015">Disulfide bond</keyword>
<dbReference type="GO" id="GO:0045039">
    <property type="term" value="P:protein insertion into mitochondrial inner membrane"/>
    <property type="evidence" value="ECO:0007669"/>
    <property type="project" value="TreeGrafter"/>
</dbReference>
<protein>
    <recommendedName>
        <fullName evidence="12">Mitochondrial import inner membrane translocase subunit</fullName>
    </recommendedName>
</protein>
<evidence type="ECO:0000256" key="2">
    <source>
        <dbReference type="ARBA" id="ARBA00006720"/>
    </source>
</evidence>
<dbReference type="GO" id="GO:0015031">
    <property type="term" value="P:protein transport"/>
    <property type="evidence" value="ECO:0007669"/>
    <property type="project" value="UniProtKB-KW"/>
</dbReference>
<dbReference type="InterPro" id="IPR004217">
    <property type="entry name" value="Tim10-like"/>
</dbReference>
<evidence type="ECO:0000256" key="9">
    <source>
        <dbReference type="ARBA" id="ARBA00023128"/>
    </source>
</evidence>
<keyword evidence="5 12" id="KW-0472">Membrane</keyword>
<feature type="domain" description="Tim10-like" evidence="13">
    <location>
        <begin position="18"/>
        <end position="84"/>
    </location>
</feature>
<dbReference type="OrthoDB" id="274922at2759"/>
<dbReference type="GO" id="GO:0005743">
    <property type="term" value="C:mitochondrial inner membrane"/>
    <property type="evidence" value="ECO:0007669"/>
    <property type="project" value="UniProtKB-SubCell"/>
</dbReference>
<comment type="function">
    <text evidence="12">Mitochondrial intermembrane chaperone that participates in the import and insertion of some multi-pass transmembrane proteins into the mitochondrial inner membrane. Also required for the transfer of beta-barrel precursors from the TOM complex to the sorting and assembly machinery (SAM complex) of the outer membrane. Acts as a chaperone-like protein that protects the hydrophobic precursors from aggregation and guide them through the mitochondrial intermembrane space.</text>
</comment>
<evidence type="ECO:0000256" key="7">
    <source>
        <dbReference type="ARBA" id="ARBA00022927"/>
    </source>
</evidence>
<keyword evidence="5 12" id="KW-0999">Mitochondrion inner membrane</keyword>
<keyword evidence="4" id="KW-0479">Metal-binding</keyword>
<gene>
    <name evidence="14" type="ORF">BT63DRAFT_427268</name>
</gene>
<reference evidence="14" key="1">
    <citation type="journal article" date="2020" name="Stud. Mycol.">
        <title>101 Dothideomycetes genomes: a test case for predicting lifestyles and emergence of pathogens.</title>
        <authorList>
            <person name="Haridas S."/>
            <person name="Albert R."/>
            <person name="Binder M."/>
            <person name="Bloem J."/>
            <person name="Labutti K."/>
            <person name="Salamov A."/>
            <person name="Andreopoulos B."/>
            <person name="Baker S."/>
            <person name="Barry K."/>
            <person name="Bills G."/>
            <person name="Bluhm B."/>
            <person name="Cannon C."/>
            <person name="Castanera R."/>
            <person name="Culley D."/>
            <person name="Daum C."/>
            <person name="Ezra D."/>
            <person name="Gonzalez J."/>
            <person name="Henrissat B."/>
            <person name="Kuo A."/>
            <person name="Liang C."/>
            <person name="Lipzen A."/>
            <person name="Lutzoni F."/>
            <person name="Magnuson J."/>
            <person name="Mondo S."/>
            <person name="Nolan M."/>
            <person name="Ohm R."/>
            <person name="Pangilinan J."/>
            <person name="Park H.-J."/>
            <person name="Ramirez L."/>
            <person name="Alfaro M."/>
            <person name="Sun H."/>
            <person name="Tritt A."/>
            <person name="Yoshinaga Y."/>
            <person name="Zwiers L.-H."/>
            <person name="Turgeon B."/>
            <person name="Goodwin S."/>
            <person name="Spatafora J."/>
            <person name="Crous P."/>
            <person name="Grigoriev I."/>
        </authorList>
    </citation>
    <scope>NUCLEOTIDE SEQUENCE</scope>
    <source>
        <strain evidence="14">CBS 115976</strain>
    </source>
</reference>
<dbReference type="InterPro" id="IPR035427">
    <property type="entry name" value="Tim10-like_dom_sf"/>
</dbReference>
<organism evidence="14 15">
    <name type="scientific">Microthyrium microscopicum</name>
    <dbReference type="NCBI Taxonomy" id="703497"/>
    <lineage>
        <taxon>Eukaryota</taxon>
        <taxon>Fungi</taxon>
        <taxon>Dikarya</taxon>
        <taxon>Ascomycota</taxon>
        <taxon>Pezizomycotina</taxon>
        <taxon>Dothideomycetes</taxon>
        <taxon>Dothideomycetes incertae sedis</taxon>
        <taxon>Microthyriales</taxon>
        <taxon>Microthyriaceae</taxon>
        <taxon>Microthyrium</taxon>
    </lineage>
</organism>
<dbReference type="Pfam" id="PF02953">
    <property type="entry name" value="zf-Tim10_DDP"/>
    <property type="match status" value="1"/>
</dbReference>
<comment type="similarity">
    <text evidence="2 12">Belongs to the small Tim family.</text>
</comment>
<dbReference type="Gene3D" id="1.10.287.810">
    <property type="entry name" value="Mitochondrial import inner membrane translocase subunit tim13 like domains"/>
    <property type="match status" value="1"/>
</dbReference>
<evidence type="ECO:0000256" key="4">
    <source>
        <dbReference type="ARBA" id="ARBA00022723"/>
    </source>
</evidence>
<accession>A0A6A6U5E5</accession>
<evidence type="ECO:0000256" key="6">
    <source>
        <dbReference type="ARBA" id="ARBA00022833"/>
    </source>
</evidence>
<dbReference type="SUPFAM" id="SSF144122">
    <property type="entry name" value="Tim10-like"/>
    <property type="match status" value="1"/>
</dbReference>
<evidence type="ECO:0000256" key="10">
    <source>
        <dbReference type="ARBA" id="ARBA00023157"/>
    </source>
</evidence>
<comment type="subcellular location">
    <subcellularLocation>
        <location evidence="1 12">Mitochondrion inner membrane</location>
        <topology evidence="1 12">Peripheral membrane protein</topology>
        <orientation evidence="1 12">Intermembrane side</orientation>
    </subcellularLocation>
</comment>
<comment type="subunit">
    <text evidence="12">Heterohexamer.</text>
</comment>
<evidence type="ECO:0000256" key="3">
    <source>
        <dbReference type="ARBA" id="ARBA00022448"/>
    </source>
</evidence>
<dbReference type="PANTHER" id="PTHR11038:SF16">
    <property type="entry name" value="MITOCHONDRIAL IMPORT INNER MEMBRANE TRANSLOCASE SUBUNIT TIM10"/>
    <property type="match status" value="1"/>
</dbReference>
<evidence type="ECO:0000259" key="13">
    <source>
        <dbReference type="Pfam" id="PF02953"/>
    </source>
</evidence>
<evidence type="ECO:0000313" key="14">
    <source>
        <dbReference type="EMBL" id="KAF2666856.1"/>
    </source>
</evidence>
<keyword evidence="8 12" id="KW-0811">Translocation</keyword>
<keyword evidence="6" id="KW-0862">Zinc</keyword>
<dbReference type="AlphaFoldDB" id="A0A6A6U5E5"/>
<evidence type="ECO:0000313" key="15">
    <source>
        <dbReference type="Proteomes" id="UP000799302"/>
    </source>
</evidence>
<evidence type="ECO:0000256" key="11">
    <source>
        <dbReference type="ARBA" id="ARBA00023186"/>
    </source>
</evidence>
<dbReference type="GO" id="GO:0046872">
    <property type="term" value="F:metal ion binding"/>
    <property type="evidence" value="ECO:0007669"/>
    <property type="project" value="UniProtKB-KW"/>
</dbReference>
<evidence type="ECO:0000256" key="12">
    <source>
        <dbReference type="RuleBase" id="RU367043"/>
    </source>
</evidence>
<evidence type="ECO:0000256" key="5">
    <source>
        <dbReference type="ARBA" id="ARBA00022792"/>
    </source>
</evidence>
<keyword evidence="7 12" id="KW-0653">Protein transport</keyword>
<evidence type="ECO:0000256" key="8">
    <source>
        <dbReference type="ARBA" id="ARBA00023010"/>
    </source>
</evidence>
<dbReference type="EMBL" id="MU004238">
    <property type="protein sequence ID" value="KAF2666856.1"/>
    <property type="molecule type" value="Genomic_DNA"/>
</dbReference>
<comment type="domain">
    <text evidence="12">The twin CX3C motif contains 4 conserved Cys residues that form 2 disulfide bonds in the mitochondrial intermembrane space.</text>
</comment>
<keyword evidence="3 12" id="KW-0813">Transport</keyword>